<dbReference type="PRINTS" id="PR00320">
    <property type="entry name" value="GPROTEINBRPT"/>
</dbReference>
<dbReference type="InterPro" id="IPR019775">
    <property type="entry name" value="WD40_repeat_CS"/>
</dbReference>
<dbReference type="PROSITE" id="PS50294">
    <property type="entry name" value="WD_REPEATS_REGION"/>
    <property type="match status" value="2"/>
</dbReference>
<evidence type="ECO:0000313" key="10">
    <source>
        <dbReference type="EMBL" id="GBG85048.1"/>
    </source>
</evidence>
<feature type="compositionally biased region" description="Polar residues" evidence="8">
    <location>
        <begin position="127"/>
        <end position="137"/>
    </location>
</feature>
<dbReference type="InterPro" id="IPR036855">
    <property type="entry name" value="Znf_CCCH_sf"/>
</dbReference>
<organism evidence="10 11">
    <name type="scientific">Chara braunii</name>
    <name type="common">Braun's stonewort</name>
    <dbReference type="NCBI Taxonomy" id="69332"/>
    <lineage>
        <taxon>Eukaryota</taxon>
        <taxon>Viridiplantae</taxon>
        <taxon>Streptophyta</taxon>
        <taxon>Charophyceae</taxon>
        <taxon>Charales</taxon>
        <taxon>Characeae</taxon>
        <taxon>Chara</taxon>
    </lineage>
</organism>
<feature type="region of interest" description="Disordered" evidence="8">
    <location>
        <begin position="1"/>
        <end position="31"/>
    </location>
</feature>
<dbReference type="AlphaFoldDB" id="A0A388LRS9"/>
<feature type="compositionally biased region" description="Gly residues" evidence="8">
    <location>
        <begin position="22"/>
        <end position="31"/>
    </location>
</feature>
<evidence type="ECO:0000256" key="7">
    <source>
        <dbReference type="PROSITE-ProRule" id="PRU00723"/>
    </source>
</evidence>
<dbReference type="Gene3D" id="2.130.10.10">
    <property type="entry name" value="YVTN repeat-like/Quinoprotein amine dehydrogenase"/>
    <property type="match status" value="2"/>
</dbReference>
<feature type="compositionally biased region" description="Low complexity" evidence="8">
    <location>
        <begin position="103"/>
        <end position="115"/>
    </location>
</feature>
<keyword evidence="5 7" id="KW-0862">Zinc</keyword>
<dbReference type="Proteomes" id="UP000265515">
    <property type="component" value="Unassembled WGS sequence"/>
</dbReference>
<dbReference type="InterPro" id="IPR041367">
    <property type="entry name" value="Znf-CCCH_4"/>
</dbReference>
<dbReference type="SUPFAM" id="SSF50978">
    <property type="entry name" value="WD40 repeat-like"/>
    <property type="match status" value="1"/>
</dbReference>
<dbReference type="STRING" id="69332.A0A388LRS9"/>
<feature type="repeat" description="WD" evidence="6">
    <location>
        <begin position="286"/>
        <end position="320"/>
    </location>
</feature>
<evidence type="ECO:0000256" key="2">
    <source>
        <dbReference type="ARBA" id="ARBA00022723"/>
    </source>
</evidence>
<feature type="region of interest" description="Disordered" evidence="8">
    <location>
        <begin position="83"/>
        <end position="172"/>
    </location>
</feature>
<dbReference type="InterPro" id="IPR044715">
    <property type="entry name" value="WDR86-like"/>
</dbReference>
<dbReference type="PANTHER" id="PTHR44489:SF1">
    <property type="entry name" value="ZINC FINGER CCCH DOMAIN-CONTAINING PROTEIN 63"/>
    <property type="match status" value="1"/>
</dbReference>
<dbReference type="Pfam" id="PF00400">
    <property type="entry name" value="WD40"/>
    <property type="match status" value="4"/>
</dbReference>
<feature type="zinc finger region" description="C3H1-type" evidence="7">
    <location>
        <begin position="40"/>
        <end position="67"/>
    </location>
</feature>
<dbReference type="PANTHER" id="PTHR44489">
    <property type="match status" value="1"/>
</dbReference>
<feature type="domain" description="C3H1-type" evidence="9">
    <location>
        <begin position="40"/>
        <end position="67"/>
    </location>
</feature>
<dbReference type="SMART" id="SM00320">
    <property type="entry name" value="WD40"/>
    <property type="match status" value="6"/>
</dbReference>
<evidence type="ECO:0000256" key="6">
    <source>
        <dbReference type="PROSITE-ProRule" id="PRU00221"/>
    </source>
</evidence>
<evidence type="ECO:0000313" key="11">
    <source>
        <dbReference type="Proteomes" id="UP000265515"/>
    </source>
</evidence>
<evidence type="ECO:0000256" key="8">
    <source>
        <dbReference type="SAM" id="MobiDB-lite"/>
    </source>
</evidence>
<dbReference type="Gramene" id="GBG85048">
    <property type="protein sequence ID" value="GBG85048"/>
    <property type="gene ID" value="CBR_g39512"/>
</dbReference>
<dbReference type="Pfam" id="PF00642">
    <property type="entry name" value="zf-CCCH"/>
    <property type="match status" value="1"/>
</dbReference>
<reference evidence="10 11" key="1">
    <citation type="journal article" date="2018" name="Cell">
        <title>The Chara Genome: Secondary Complexity and Implications for Plant Terrestrialization.</title>
        <authorList>
            <person name="Nishiyama T."/>
            <person name="Sakayama H."/>
            <person name="Vries J.D."/>
            <person name="Buschmann H."/>
            <person name="Saint-Marcoux D."/>
            <person name="Ullrich K.K."/>
            <person name="Haas F.B."/>
            <person name="Vanderstraeten L."/>
            <person name="Becker D."/>
            <person name="Lang D."/>
            <person name="Vosolsobe S."/>
            <person name="Rombauts S."/>
            <person name="Wilhelmsson P.K.I."/>
            <person name="Janitza P."/>
            <person name="Kern R."/>
            <person name="Heyl A."/>
            <person name="Rumpler F."/>
            <person name="Villalobos L.I.A.C."/>
            <person name="Clay J.M."/>
            <person name="Skokan R."/>
            <person name="Toyoda A."/>
            <person name="Suzuki Y."/>
            <person name="Kagoshima H."/>
            <person name="Schijlen E."/>
            <person name="Tajeshwar N."/>
            <person name="Catarino B."/>
            <person name="Hetherington A.J."/>
            <person name="Saltykova A."/>
            <person name="Bonnot C."/>
            <person name="Breuninger H."/>
            <person name="Symeonidi A."/>
            <person name="Radhakrishnan G.V."/>
            <person name="Van Nieuwerburgh F."/>
            <person name="Deforce D."/>
            <person name="Chang C."/>
            <person name="Karol K.G."/>
            <person name="Hedrich R."/>
            <person name="Ulvskov P."/>
            <person name="Glockner G."/>
            <person name="Delwiche C.F."/>
            <person name="Petrasek J."/>
            <person name="Van de Peer Y."/>
            <person name="Friml J."/>
            <person name="Beilby M."/>
            <person name="Dolan L."/>
            <person name="Kohara Y."/>
            <person name="Sugano S."/>
            <person name="Fujiyama A."/>
            <person name="Delaux P.-M."/>
            <person name="Quint M."/>
            <person name="TheiBen G."/>
            <person name="Hagemann M."/>
            <person name="Harholt J."/>
            <person name="Dunand C."/>
            <person name="Zachgo S."/>
            <person name="Langdale J."/>
            <person name="Maumus F."/>
            <person name="Straeten D.V.D."/>
            <person name="Gould S.B."/>
            <person name="Rensing S.A."/>
        </authorList>
    </citation>
    <scope>NUCLEOTIDE SEQUENCE [LARGE SCALE GENOMIC DNA]</scope>
    <source>
        <strain evidence="10 11">S276</strain>
    </source>
</reference>
<keyword evidence="2 7" id="KW-0479">Metal-binding</keyword>
<dbReference type="SUPFAM" id="SSF90229">
    <property type="entry name" value="CCCH zinc finger"/>
    <property type="match status" value="2"/>
</dbReference>
<accession>A0A388LRS9</accession>
<evidence type="ECO:0000256" key="3">
    <source>
        <dbReference type="ARBA" id="ARBA00022737"/>
    </source>
</evidence>
<dbReference type="InterPro" id="IPR001680">
    <property type="entry name" value="WD40_rpt"/>
</dbReference>
<sequence length="498" mass="52128">MSSMETDDSWVRGGVGNRYRPGRGGLGGRGGGIGGGPGGMGGVKVCPYFLQGKCKFGDSCAWFHPAMGDMGMNGGGGGGGLGGRIGGLGPGRGAGGGGEMPASGSLSGSKRGSLGRVDERGGGGGSPQTSFVASQAVESGREDKRGRGDGGRGWGRGGARYQRSRRPPRQQDRPCVFWLKGDCRKGEACNFLHTHTTATDVEMMTSLTGHEKAILGITLPVGMGQLYTGSKDRSVRVWDCTSGQCTGNVDTGGSVGALLSEGVWLFVGLPDEIRCWNMQTSSQHSLSGHKGQVHCLAVSSECLFSGAQDAVILVWKFNAGLGVFENVASFRGHEGQVVALQVAGERLYSGSVDNTIKVWDLKTGLCTQTLGGHKAAVLGLLCWQQYLLSCSLDGSIKVWGASSTGALELTFSHPEEDFATNTADREGALAMCGTMDTANRPVLLCSYNDNTVRLYDLPSFTERGALFSKEEVRALAVGPGGLIFTGDSCGVVKVWRWK</sequence>
<protein>
    <recommendedName>
        <fullName evidence="9">C3H1-type domain-containing protein</fullName>
    </recommendedName>
</protein>
<evidence type="ECO:0000256" key="4">
    <source>
        <dbReference type="ARBA" id="ARBA00022771"/>
    </source>
</evidence>
<feature type="zinc finger region" description="C3H1-type" evidence="7">
    <location>
        <begin position="169"/>
        <end position="196"/>
    </location>
</feature>
<keyword evidence="3" id="KW-0677">Repeat</keyword>
<evidence type="ECO:0000259" key="9">
    <source>
        <dbReference type="PROSITE" id="PS50103"/>
    </source>
</evidence>
<dbReference type="PROSITE" id="PS50082">
    <property type="entry name" value="WD_REPEATS_2"/>
    <property type="match status" value="3"/>
</dbReference>
<keyword evidence="11" id="KW-1185">Reference proteome</keyword>
<feature type="compositionally biased region" description="Gly residues" evidence="8">
    <location>
        <begin position="83"/>
        <end position="99"/>
    </location>
</feature>
<feature type="domain" description="C3H1-type" evidence="9">
    <location>
        <begin position="169"/>
        <end position="196"/>
    </location>
</feature>
<gene>
    <name evidence="10" type="ORF">CBR_g39512</name>
</gene>
<feature type="repeat" description="WD" evidence="6">
    <location>
        <begin position="330"/>
        <end position="369"/>
    </location>
</feature>
<dbReference type="EMBL" id="BFEA01000502">
    <property type="protein sequence ID" value="GBG85048.1"/>
    <property type="molecule type" value="Genomic_DNA"/>
</dbReference>
<keyword evidence="1 6" id="KW-0853">WD repeat</keyword>
<feature type="compositionally biased region" description="Basic and acidic residues" evidence="8">
    <location>
        <begin position="139"/>
        <end position="150"/>
    </location>
</feature>
<dbReference type="PROSITE" id="PS50103">
    <property type="entry name" value="ZF_C3H1"/>
    <property type="match status" value="2"/>
</dbReference>
<dbReference type="GO" id="GO:0008270">
    <property type="term" value="F:zinc ion binding"/>
    <property type="evidence" value="ECO:0007669"/>
    <property type="project" value="UniProtKB-KW"/>
</dbReference>
<dbReference type="PROSITE" id="PS00678">
    <property type="entry name" value="WD_REPEATS_1"/>
    <property type="match status" value="1"/>
</dbReference>
<dbReference type="Pfam" id="PF18044">
    <property type="entry name" value="zf-CCCH_4"/>
    <property type="match status" value="1"/>
</dbReference>
<dbReference type="OrthoDB" id="59941at2759"/>
<proteinExistence type="predicted"/>
<dbReference type="InterPro" id="IPR036322">
    <property type="entry name" value="WD40_repeat_dom_sf"/>
</dbReference>
<name>A0A388LRS9_CHABU</name>
<dbReference type="InterPro" id="IPR000571">
    <property type="entry name" value="Znf_CCCH"/>
</dbReference>
<dbReference type="InterPro" id="IPR020472">
    <property type="entry name" value="WD40_PAC1"/>
</dbReference>
<evidence type="ECO:0000256" key="1">
    <source>
        <dbReference type="ARBA" id="ARBA00022574"/>
    </source>
</evidence>
<comment type="caution">
    <text evidence="10">The sequence shown here is derived from an EMBL/GenBank/DDBJ whole genome shotgun (WGS) entry which is preliminary data.</text>
</comment>
<dbReference type="SMART" id="SM00356">
    <property type="entry name" value="ZnF_C3H1"/>
    <property type="match status" value="2"/>
</dbReference>
<keyword evidence="4 7" id="KW-0863">Zinc-finger</keyword>
<dbReference type="InterPro" id="IPR015943">
    <property type="entry name" value="WD40/YVTN_repeat-like_dom_sf"/>
</dbReference>
<evidence type="ECO:0000256" key="5">
    <source>
        <dbReference type="ARBA" id="ARBA00022833"/>
    </source>
</evidence>
<feature type="repeat" description="WD" evidence="6">
    <location>
        <begin position="207"/>
        <end position="248"/>
    </location>
</feature>
<dbReference type="OMA" id="LATYQCV"/>
<dbReference type="Gene3D" id="2.30.30.1190">
    <property type="match status" value="2"/>
</dbReference>